<comment type="subcellular location">
    <subcellularLocation>
        <location evidence="1">Vacuole membrane</location>
        <topology evidence="1">Peripheral membrane protein</topology>
    </subcellularLocation>
</comment>
<keyword evidence="2" id="KW-0853">WD repeat</keyword>
<organism evidence="5 6">
    <name type="scientific">Ascobolus immersus RN42</name>
    <dbReference type="NCBI Taxonomy" id="1160509"/>
    <lineage>
        <taxon>Eukaryota</taxon>
        <taxon>Fungi</taxon>
        <taxon>Dikarya</taxon>
        <taxon>Ascomycota</taxon>
        <taxon>Pezizomycotina</taxon>
        <taxon>Pezizomycetes</taxon>
        <taxon>Pezizales</taxon>
        <taxon>Ascobolaceae</taxon>
        <taxon>Ascobolus</taxon>
    </lineage>
</organism>
<keyword evidence="3" id="KW-0677">Repeat</keyword>
<reference evidence="5 6" key="1">
    <citation type="journal article" date="2018" name="Nat. Ecol. Evol.">
        <title>Pezizomycetes genomes reveal the molecular basis of ectomycorrhizal truffle lifestyle.</title>
        <authorList>
            <person name="Murat C."/>
            <person name="Payen T."/>
            <person name="Noel B."/>
            <person name="Kuo A."/>
            <person name="Morin E."/>
            <person name="Chen J."/>
            <person name="Kohler A."/>
            <person name="Krizsan K."/>
            <person name="Balestrini R."/>
            <person name="Da Silva C."/>
            <person name="Montanini B."/>
            <person name="Hainaut M."/>
            <person name="Levati E."/>
            <person name="Barry K.W."/>
            <person name="Belfiori B."/>
            <person name="Cichocki N."/>
            <person name="Clum A."/>
            <person name="Dockter R.B."/>
            <person name="Fauchery L."/>
            <person name="Guy J."/>
            <person name="Iotti M."/>
            <person name="Le Tacon F."/>
            <person name="Lindquist E.A."/>
            <person name="Lipzen A."/>
            <person name="Malagnac F."/>
            <person name="Mello A."/>
            <person name="Molinier V."/>
            <person name="Miyauchi S."/>
            <person name="Poulain J."/>
            <person name="Riccioni C."/>
            <person name="Rubini A."/>
            <person name="Sitrit Y."/>
            <person name="Splivallo R."/>
            <person name="Traeger S."/>
            <person name="Wang M."/>
            <person name="Zifcakova L."/>
            <person name="Wipf D."/>
            <person name="Zambonelli A."/>
            <person name="Paolocci F."/>
            <person name="Nowrousian M."/>
            <person name="Ottonello S."/>
            <person name="Baldrian P."/>
            <person name="Spatafora J.W."/>
            <person name="Henrissat B."/>
            <person name="Nagy L.G."/>
            <person name="Aury J.M."/>
            <person name="Wincker P."/>
            <person name="Grigoriev I.V."/>
            <person name="Bonfante P."/>
            <person name="Martin F.M."/>
        </authorList>
    </citation>
    <scope>NUCLEOTIDE SEQUENCE [LARGE SCALE GENOMIC DNA]</scope>
    <source>
        <strain evidence="5 6">RN42</strain>
    </source>
</reference>
<name>A0A3N4IB49_ASCIM</name>
<dbReference type="InterPro" id="IPR015943">
    <property type="entry name" value="WD40/YVTN_repeat-like_dom_sf"/>
</dbReference>
<evidence type="ECO:0000256" key="3">
    <source>
        <dbReference type="ARBA" id="ARBA00022737"/>
    </source>
</evidence>
<dbReference type="EMBL" id="ML119665">
    <property type="protein sequence ID" value="RPA83302.1"/>
    <property type="molecule type" value="Genomic_DNA"/>
</dbReference>
<dbReference type="AlphaFoldDB" id="A0A3N4IB49"/>
<proteinExistence type="inferred from homology"/>
<dbReference type="GO" id="GO:0005774">
    <property type="term" value="C:vacuolar membrane"/>
    <property type="evidence" value="ECO:0007669"/>
    <property type="project" value="UniProtKB-SubCell"/>
</dbReference>
<dbReference type="Pfam" id="PF21032">
    <property type="entry name" value="PROPPIN"/>
    <property type="match status" value="1"/>
</dbReference>
<evidence type="ECO:0000256" key="1">
    <source>
        <dbReference type="ARBA" id="ARBA00004148"/>
    </source>
</evidence>
<keyword evidence="6" id="KW-1185">Reference proteome</keyword>
<dbReference type="SMART" id="SM00320">
    <property type="entry name" value="WD40"/>
    <property type="match status" value="2"/>
</dbReference>
<accession>A0A3N4IB49</accession>
<dbReference type="SUPFAM" id="SSF50978">
    <property type="entry name" value="WD40 repeat-like"/>
    <property type="match status" value="1"/>
</dbReference>
<dbReference type="InterPro" id="IPR048720">
    <property type="entry name" value="PROPPIN"/>
</dbReference>
<dbReference type="InterPro" id="IPR036322">
    <property type="entry name" value="WD40_repeat_dom_sf"/>
</dbReference>
<protein>
    <submittedName>
        <fullName evidence="5">WD40 repeat-like protein</fullName>
    </submittedName>
</protein>
<comment type="similarity">
    <text evidence="4">Belongs to the WD repeat PROPPIN family.</text>
</comment>
<dbReference type="Gene3D" id="2.130.10.10">
    <property type="entry name" value="YVTN repeat-like/Quinoprotein amine dehydrogenase"/>
    <property type="match status" value="1"/>
</dbReference>
<gene>
    <name evidence="5" type="ORF">BJ508DRAFT_324601</name>
</gene>
<evidence type="ECO:0000256" key="4">
    <source>
        <dbReference type="ARBA" id="ARBA00025740"/>
    </source>
</evidence>
<evidence type="ECO:0000313" key="5">
    <source>
        <dbReference type="EMBL" id="RPA83302.1"/>
    </source>
</evidence>
<dbReference type="STRING" id="1160509.A0A3N4IB49"/>
<dbReference type="InterPro" id="IPR001680">
    <property type="entry name" value="WD40_rpt"/>
</dbReference>
<evidence type="ECO:0000256" key="2">
    <source>
        <dbReference type="ARBA" id="ARBA00022574"/>
    </source>
</evidence>
<sequence length="412" mass="44546">MNLHRAIDTEEELESLSCSLNQDNSLFSVGLPNGFKIFNSDPCTIQETREFGNGLGQVEMLNRSNYLALVGGGRSPAIPQHRVTIWNDGSRKKIITLEFRSSVKRVRLSRTKIVVVLKNVVNYYSFAQPPEKLGTCDTVDNPKGLCVLSAKHIAFPGRTQGHVQVLDIATKNVSIIPAHTSALAALCISPRGDLIATASEQGTLVRVFSTANCAKVAEFRRGSDHATIYNIAISPLSRHLAVTSDKSTLHVFELPNAGVMSSETSHSFINTYPHAPSAPSQSTTINHTSGSPPADSLIGGGYNTVLLPSAGAKIPIIMTNPNGGTATENKKLGFLNRLPLLPKYFSSEWSFTSAKFEGSGKGDLGWTDEETIVLVSAGRGYEAKWEKFVLSLKNQGGVEVVNDGWKAYLEES</sequence>
<dbReference type="PANTHER" id="PTHR11227">
    <property type="entry name" value="WD-REPEAT PROTEIN INTERACTING WITH PHOSPHOINOSIDES WIPI -RELATED"/>
    <property type="match status" value="1"/>
</dbReference>
<dbReference type="OrthoDB" id="1667587at2759"/>
<evidence type="ECO:0000313" key="6">
    <source>
        <dbReference type="Proteomes" id="UP000275078"/>
    </source>
</evidence>
<dbReference type="Proteomes" id="UP000275078">
    <property type="component" value="Unassembled WGS sequence"/>
</dbReference>